<keyword evidence="1" id="KW-1133">Transmembrane helix</keyword>
<dbReference type="AlphaFoldDB" id="A0A644YLB6"/>
<gene>
    <name evidence="2" type="ORF">SDC9_75658</name>
</gene>
<evidence type="ECO:0000256" key="1">
    <source>
        <dbReference type="SAM" id="Phobius"/>
    </source>
</evidence>
<feature type="transmembrane region" description="Helical" evidence="1">
    <location>
        <begin position="12"/>
        <end position="33"/>
    </location>
</feature>
<comment type="caution">
    <text evidence="2">The sequence shown here is derived from an EMBL/GenBank/DDBJ whole genome shotgun (WGS) entry which is preliminary data.</text>
</comment>
<proteinExistence type="predicted"/>
<sequence>MFGCGIGSGWSSWMIIPMMFRFIIIIAVIYFGVKLFRSQFTSNNHAIKLLDEKFAMGEINEEEYVKRKSILRR</sequence>
<keyword evidence="1" id="KW-0812">Transmembrane</keyword>
<protein>
    <recommendedName>
        <fullName evidence="3">SHOCT domain-containing protein</fullName>
    </recommendedName>
</protein>
<dbReference type="EMBL" id="VSSQ01005429">
    <property type="protein sequence ID" value="MPM29119.1"/>
    <property type="molecule type" value="Genomic_DNA"/>
</dbReference>
<evidence type="ECO:0008006" key="3">
    <source>
        <dbReference type="Google" id="ProtNLM"/>
    </source>
</evidence>
<name>A0A644YLB6_9ZZZZ</name>
<reference evidence="2" key="1">
    <citation type="submission" date="2019-08" db="EMBL/GenBank/DDBJ databases">
        <authorList>
            <person name="Kucharzyk K."/>
            <person name="Murdoch R.W."/>
            <person name="Higgins S."/>
            <person name="Loffler F."/>
        </authorList>
    </citation>
    <scope>NUCLEOTIDE SEQUENCE</scope>
</reference>
<keyword evidence="1" id="KW-0472">Membrane</keyword>
<evidence type="ECO:0000313" key="2">
    <source>
        <dbReference type="EMBL" id="MPM29119.1"/>
    </source>
</evidence>
<accession>A0A644YLB6</accession>
<organism evidence="2">
    <name type="scientific">bioreactor metagenome</name>
    <dbReference type="NCBI Taxonomy" id="1076179"/>
    <lineage>
        <taxon>unclassified sequences</taxon>
        <taxon>metagenomes</taxon>
        <taxon>ecological metagenomes</taxon>
    </lineage>
</organism>